<dbReference type="PANTHER" id="PTHR11469:SF1">
    <property type="entry name" value="GLUCOSE-6-PHOSPHATE ISOMERASE"/>
    <property type="match status" value="1"/>
</dbReference>
<evidence type="ECO:0000256" key="1">
    <source>
        <dbReference type="ARBA" id="ARBA00022432"/>
    </source>
</evidence>
<comment type="catalytic activity">
    <reaction evidence="4">
        <text>alpha-D-glucose 6-phosphate = beta-D-fructose 6-phosphate</text>
        <dbReference type="Rhea" id="RHEA:11816"/>
        <dbReference type="ChEBI" id="CHEBI:57634"/>
        <dbReference type="ChEBI" id="CHEBI:58225"/>
        <dbReference type="EC" id="5.3.1.9"/>
    </reaction>
</comment>
<dbReference type="GO" id="GO:0005829">
    <property type="term" value="C:cytosol"/>
    <property type="evidence" value="ECO:0007669"/>
    <property type="project" value="TreeGrafter"/>
</dbReference>
<dbReference type="GO" id="GO:0006096">
    <property type="term" value="P:glycolytic process"/>
    <property type="evidence" value="ECO:0007669"/>
    <property type="project" value="UniProtKB-UniPathway"/>
</dbReference>
<dbReference type="InterPro" id="IPR046348">
    <property type="entry name" value="SIS_dom_sf"/>
</dbReference>
<dbReference type="UniPathway" id="UPA00109">
    <property type="reaction ID" value="UER00181"/>
</dbReference>
<dbReference type="GO" id="GO:0048029">
    <property type="term" value="F:monosaccharide binding"/>
    <property type="evidence" value="ECO:0007669"/>
    <property type="project" value="TreeGrafter"/>
</dbReference>
<dbReference type="PANTHER" id="PTHR11469">
    <property type="entry name" value="GLUCOSE-6-PHOSPHATE ISOMERASE"/>
    <property type="match status" value="1"/>
</dbReference>
<comment type="pathway">
    <text evidence="4">Carbohydrate degradation; glycolysis; D-glyceraldehyde 3-phosphate and glycerone phosphate from D-glucose: step 2/4.</text>
</comment>
<keyword evidence="6" id="KW-1185">Reference proteome</keyword>
<protein>
    <recommendedName>
        <fullName evidence="4">Glucose-6-phosphate isomerase</fullName>
        <ecNumber evidence="4">5.3.1.9</ecNumber>
    </recommendedName>
</protein>
<keyword evidence="1 4" id="KW-0312">Gluconeogenesis</keyword>
<dbReference type="Pfam" id="PF00342">
    <property type="entry name" value="PGI"/>
    <property type="match status" value="1"/>
</dbReference>
<gene>
    <name evidence="5" type="primary">pgi</name>
    <name evidence="5" type="ORF">MPNT_30180</name>
</gene>
<evidence type="ECO:0000256" key="4">
    <source>
        <dbReference type="RuleBase" id="RU000612"/>
    </source>
</evidence>
<dbReference type="SUPFAM" id="SSF53697">
    <property type="entry name" value="SIS domain"/>
    <property type="match status" value="1"/>
</dbReference>
<keyword evidence="3 4" id="KW-0413">Isomerase</keyword>
<accession>A0A8J2FSZ0</accession>
<proteinExistence type="inferred from homology"/>
<dbReference type="PROSITE" id="PS51463">
    <property type="entry name" value="P_GLUCOSE_ISOMERASE_3"/>
    <property type="match status" value="1"/>
</dbReference>
<sequence length="578" mass="64164">MSETLAEASFSLPEWTQRPLERLIDQWQQSDGTARFWACDSTLWTGRDEGAWMGWLDLPDTEWANLPRYRALSRELREERVKRIVLLGMGGSSLGAEVLAKVLGQEAQFARFEVLDSTHPEVIRRVADSRGLKTLYIVSSKSGTTLEPNLLFSYFFEKVSQEESEPPGRSFVAITDPGSPLEVLAAQKGFRAVFYGVPSVGGRYSVLSAYGLGATALAGIEPEPVLEKARQMRDLCRNTQSVENNPGIYLGIVLGFLATQGKDKVTILTSPSLASFGGWLEQLLAESTGKDGKVILPLTGEELGEPDSYGKDRVFVSITLPFETSTELEARLQALAQAGHPTIRFRCKEKKDLGGEFFRWEVATAVAASFLKIHPFDQPDVEASKAATRRFAEAYAQTGRLPESSPLCRQDGIELFLPQRDQPVDTGLLSHPKPVSRTLQTYWERIRPGDYVGLLAFVDPRDRVMECLGKIREKIRRTKRVATCLGIGPRYLHSTGQAFKGGPNTGVFLLVTTGNEGSELAIPGQPFGFGTIHRAQALGDFEVLAERARRVVRLHLVDSRPERWDQLWRTVDESFSLA</sequence>
<name>A0A8J2FSZ0_9BACT</name>
<dbReference type="RefSeq" id="WP_174582139.1">
    <property type="nucleotide sequence ID" value="NZ_CAJNOB010000023.1"/>
</dbReference>
<evidence type="ECO:0000313" key="5">
    <source>
        <dbReference type="EMBL" id="CAF0699268.1"/>
    </source>
</evidence>
<organism evidence="5 6">
    <name type="scientific">Candidatus Methylacidithermus pantelleriae</name>
    <dbReference type="NCBI Taxonomy" id="2744239"/>
    <lineage>
        <taxon>Bacteria</taxon>
        <taxon>Pseudomonadati</taxon>
        <taxon>Verrucomicrobiota</taxon>
        <taxon>Methylacidiphilae</taxon>
        <taxon>Methylacidiphilales</taxon>
        <taxon>Methylacidiphilaceae</taxon>
        <taxon>Candidatus Methylacidithermus</taxon>
    </lineage>
</organism>
<dbReference type="GO" id="GO:0051156">
    <property type="term" value="P:glucose 6-phosphate metabolic process"/>
    <property type="evidence" value="ECO:0007669"/>
    <property type="project" value="TreeGrafter"/>
</dbReference>
<dbReference type="GO" id="GO:0006094">
    <property type="term" value="P:gluconeogenesis"/>
    <property type="evidence" value="ECO:0007669"/>
    <property type="project" value="UniProtKB-KW"/>
</dbReference>
<dbReference type="AlphaFoldDB" id="A0A8J2FSZ0"/>
<reference evidence="5" key="1">
    <citation type="submission" date="2021-02" db="EMBL/GenBank/DDBJ databases">
        <authorList>
            <person name="Cremers G."/>
            <person name="Picone N."/>
        </authorList>
    </citation>
    <scope>NUCLEOTIDE SEQUENCE</scope>
    <source>
        <strain evidence="5">PQ17</strain>
    </source>
</reference>
<dbReference type="Gene3D" id="3.40.50.10490">
    <property type="entry name" value="Glucose-6-phosphate isomerase like protein, domain 1"/>
    <property type="match status" value="3"/>
</dbReference>
<dbReference type="PRINTS" id="PR00662">
    <property type="entry name" value="G6PISOMERASE"/>
</dbReference>
<evidence type="ECO:0000256" key="2">
    <source>
        <dbReference type="ARBA" id="ARBA00023152"/>
    </source>
</evidence>
<dbReference type="EC" id="5.3.1.9" evidence="4"/>
<dbReference type="InterPro" id="IPR001672">
    <property type="entry name" value="G6P_Isomerase"/>
</dbReference>
<evidence type="ECO:0000256" key="3">
    <source>
        <dbReference type="ARBA" id="ARBA00023235"/>
    </source>
</evidence>
<comment type="caution">
    <text evidence="5">The sequence shown here is derived from an EMBL/GenBank/DDBJ whole genome shotgun (WGS) entry which is preliminary data.</text>
</comment>
<dbReference type="EMBL" id="CAJNOB010000023">
    <property type="protein sequence ID" value="CAF0699268.1"/>
    <property type="molecule type" value="Genomic_DNA"/>
</dbReference>
<dbReference type="Proteomes" id="UP000663859">
    <property type="component" value="Unassembled WGS sequence"/>
</dbReference>
<comment type="similarity">
    <text evidence="4">Belongs to the GPI family.</text>
</comment>
<keyword evidence="2 4" id="KW-0324">Glycolysis</keyword>
<dbReference type="GO" id="GO:0004347">
    <property type="term" value="F:glucose-6-phosphate isomerase activity"/>
    <property type="evidence" value="ECO:0007669"/>
    <property type="project" value="UniProtKB-EC"/>
</dbReference>
<dbReference type="GO" id="GO:0097367">
    <property type="term" value="F:carbohydrate derivative binding"/>
    <property type="evidence" value="ECO:0007669"/>
    <property type="project" value="InterPro"/>
</dbReference>
<evidence type="ECO:0000313" key="6">
    <source>
        <dbReference type="Proteomes" id="UP000663859"/>
    </source>
</evidence>